<protein>
    <submittedName>
        <fullName evidence="1">F-BOX/KELCH-REPEAT PROTEIN SKIP4</fullName>
    </submittedName>
</protein>
<dbReference type="SMART" id="SM00612">
    <property type="entry name" value="Kelch"/>
    <property type="match status" value="2"/>
</dbReference>
<accession>A0A9Q0UPN2</accession>
<dbReference type="InterPro" id="IPR044595">
    <property type="entry name" value="KMD1-4"/>
</dbReference>
<dbReference type="InterPro" id="IPR006652">
    <property type="entry name" value="Kelch_1"/>
</dbReference>
<dbReference type="PANTHER" id="PTHR46407">
    <property type="entry name" value="OS02G0208700 PROTEIN"/>
    <property type="match status" value="1"/>
</dbReference>
<reference evidence="1" key="2">
    <citation type="journal article" date="2023" name="Int. J. Mol. Sci.">
        <title>De Novo Assembly and Annotation of 11 Diverse Shrub Willow (Salix) Genomes Reveals Novel Gene Organization in Sex-Linked Regions.</title>
        <authorList>
            <person name="Hyden B."/>
            <person name="Feng K."/>
            <person name="Yates T.B."/>
            <person name="Jawdy S."/>
            <person name="Cereghino C."/>
            <person name="Smart L.B."/>
            <person name="Muchero W."/>
        </authorList>
    </citation>
    <scope>NUCLEOTIDE SEQUENCE</scope>
    <source>
        <tissue evidence="1">Shoot tip</tissue>
    </source>
</reference>
<dbReference type="Proteomes" id="UP001151532">
    <property type="component" value="Chromosome 17"/>
</dbReference>
<dbReference type="AlphaFoldDB" id="A0A9Q0UPN2"/>
<dbReference type="InterPro" id="IPR037293">
    <property type="entry name" value="Gal_Oxidase_central_sf"/>
</dbReference>
<evidence type="ECO:0000313" key="2">
    <source>
        <dbReference type="Proteomes" id="UP001151532"/>
    </source>
</evidence>
<dbReference type="GO" id="GO:2000762">
    <property type="term" value="P:regulation of phenylpropanoid metabolic process"/>
    <property type="evidence" value="ECO:0007669"/>
    <property type="project" value="InterPro"/>
</dbReference>
<dbReference type="EMBL" id="JAPFFK010000011">
    <property type="protein sequence ID" value="KAJ6734056.1"/>
    <property type="molecule type" value="Genomic_DNA"/>
</dbReference>
<gene>
    <name evidence="1" type="ORF">OIU79_001339</name>
</gene>
<keyword evidence="2" id="KW-1185">Reference proteome</keyword>
<dbReference type="GO" id="GO:0005829">
    <property type="term" value="C:cytosol"/>
    <property type="evidence" value="ECO:0007669"/>
    <property type="project" value="TreeGrafter"/>
</dbReference>
<dbReference type="Pfam" id="PF01344">
    <property type="entry name" value="Kelch_1"/>
    <property type="match status" value="1"/>
</dbReference>
<dbReference type="PANTHER" id="PTHR46407:SF21">
    <property type="entry name" value="F-BOX_KELCH-REPEAT PROTEIN SKIP20"/>
    <property type="match status" value="1"/>
</dbReference>
<dbReference type="InterPro" id="IPR015915">
    <property type="entry name" value="Kelch-typ_b-propeller"/>
</dbReference>
<sequence length="221" mass="24054">MRLPWSACSSSDSNKIFKNEDKQEQQQQHIHSPPQYALSIYNATHNIWQRTRPPEGPGIPMFCQCLALPSSGKLLLLGGWDPTTLEPVPHVYILDFIETTGVACKWRRGASMSVPRSFSACGVVGPSAVCVAGGHDSQKNALRSAEAYDVETDQWKMLPGMIEERDEFQGLSLGAGIHMVQVVSTGTNTNGHGSWEVNNSRSSSKAEAVKVSDNVGLEIVS</sequence>
<organism evidence="1 2">
    <name type="scientific">Salix purpurea</name>
    <name type="common">Purple osier willow</name>
    <dbReference type="NCBI Taxonomy" id="77065"/>
    <lineage>
        <taxon>Eukaryota</taxon>
        <taxon>Viridiplantae</taxon>
        <taxon>Streptophyta</taxon>
        <taxon>Embryophyta</taxon>
        <taxon>Tracheophyta</taxon>
        <taxon>Spermatophyta</taxon>
        <taxon>Magnoliopsida</taxon>
        <taxon>eudicotyledons</taxon>
        <taxon>Gunneridae</taxon>
        <taxon>Pentapetalae</taxon>
        <taxon>rosids</taxon>
        <taxon>fabids</taxon>
        <taxon>Malpighiales</taxon>
        <taxon>Salicaceae</taxon>
        <taxon>Saliceae</taxon>
        <taxon>Salix</taxon>
    </lineage>
</organism>
<dbReference type="OrthoDB" id="191037at2759"/>
<evidence type="ECO:0000313" key="1">
    <source>
        <dbReference type="EMBL" id="KAJ6734056.1"/>
    </source>
</evidence>
<dbReference type="GO" id="GO:0080037">
    <property type="term" value="P:negative regulation of cytokinin-activated signaling pathway"/>
    <property type="evidence" value="ECO:0007669"/>
    <property type="project" value="InterPro"/>
</dbReference>
<name>A0A9Q0UPN2_SALPP</name>
<comment type="caution">
    <text evidence="1">The sequence shown here is derived from an EMBL/GenBank/DDBJ whole genome shotgun (WGS) entry which is preliminary data.</text>
</comment>
<proteinExistence type="predicted"/>
<dbReference type="SUPFAM" id="SSF117281">
    <property type="entry name" value="Kelch motif"/>
    <property type="match status" value="1"/>
</dbReference>
<reference evidence="1" key="1">
    <citation type="submission" date="2022-11" db="EMBL/GenBank/DDBJ databases">
        <authorList>
            <person name="Hyden B.L."/>
            <person name="Feng K."/>
            <person name="Yates T."/>
            <person name="Jawdy S."/>
            <person name="Smart L.B."/>
            <person name="Muchero W."/>
        </authorList>
    </citation>
    <scope>NUCLEOTIDE SEQUENCE</scope>
    <source>
        <tissue evidence="1">Shoot tip</tissue>
    </source>
</reference>
<dbReference type="Gene3D" id="2.130.10.80">
    <property type="entry name" value="Galactose oxidase/kelch, beta-propeller"/>
    <property type="match status" value="1"/>
</dbReference>